<accession>A0ABV1ZS47</accession>
<organism evidence="1 2">
    <name type="scientific">Nocardiopsis tropica</name>
    <dbReference type="NCBI Taxonomy" id="109330"/>
    <lineage>
        <taxon>Bacteria</taxon>
        <taxon>Bacillati</taxon>
        <taxon>Actinomycetota</taxon>
        <taxon>Actinomycetes</taxon>
        <taxon>Streptosporangiales</taxon>
        <taxon>Nocardiopsidaceae</taxon>
        <taxon>Nocardiopsis</taxon>
    </lineage>
</organism>
<dbReference type="EMBL" id="JBEQNB010000004">
    <property type="protein sequence ID" value="MES0833930.1"/>
    <property type="molecule type" value="Genomic_DNA"/>
</dbReference>
<comment type="caution">
    <text evidence="1">The sequence shown here is derived from an EMBL/GenBank/DDBJ whole genome shotgun (WGS) entry which is preliminary data.</text>
</comment>
<name>A0ABV1ZS47_9ACTN</name>
<keyword evidence="2" id="KW-1185">Reference proteome</keyword>
<sequence length="114" mass="12149">MSSGEAGANTWAAMEQGAQAEAMAEAMVGLEETFTMLMDDLASYTGWVSSGYIAFRDDLQPEVHQVQQNGIALANNIQAGASEIAQNDYDGGEEFSGAWVDMPQVNFPGDAPPR</sequence>
<proteinExistence type="predicted"/>
<evidence type="ECO:0008006" key="3">
    <source>
        <dbReference type="Google" id="ProtNLM"/>
    </source>
</evidence>
<protein>
    <recommendedName>
        <fullName evidence="3">WXG100 family type VII secretion target</fullName>
    </recommendedName>
</protein>
<dbReference type="Proteomes" id="UP001432401">
    <property type="component" value="Unassembled WGS sequence"/>
</dbReference>
<reference evidence="1 2" key="1">
    <citation type="submission" date="2024-06" db="EMBL/GenBank/DDBJ databases">
        <authorList>
            <person name="Bataeva Y.V."/>
            <person name="Grigorian L.N."/>
            <person name="Solomentsev V.I."/>
        </authorList>
    </citation>
    <scope>NUCLEOTIDE SEQUENCE [LARGE SCALE GENOMIC DNA]</scope>
    <source>
        <strain evidence="2">SCPM-O-B-12605 (RCAM04882)</strain>
    </source>
</reference>
<dbReference type="RefSeq" id="WP_352983231.1">
    <property type="nucleotide sequence ID" value="NZ_JBEQNA010000005.1"/>
</dbReference>
<gene>
    <name evidence="1" type="ORF">ABUK86_09095</name>
</gene>
<evidence type="ECO:0000313" key="2">
    <source>
        <dbReference type="Proteomes" id="UP001432401"/>
    </source>
</evidence>
<evidence type="ECO:0000313" key="1">
    <source>
        <dbReference type="EMBL" id="MES0833930.1"/>
    </source>
</evidence>